<reference evidence="1" key="1">
    <citation type="submission" date="2022-04" db="EMBL/GenBank/DDBJ databases">
        <title>Complete genome of Methanoplanus endosymbiosus DSM 3599.</title>
        <authorList>
            <person name="Chen S.-C."/>
            <person name="You Y.-T."/>
            <person name="Zhou Y.-Z."/>
            <person name="Lai M.-C."/>
        </authorList>
    </citation>
    <scope>NUCLEOTIDE SEQUENCE</scope>
    <source>
        <strain evidence="1">DSM 3599</strain>
    </source>
</reference>
<dbReference type="Proteomes" id="UP001060368">
    <property type="component" value="Chromosome"/>
</dbReference>
<evidence type="ECO:0000313" key="2">
    <source>
        <dbReference type="Proteomes" id="UP001060368"/>
    </source>
</evidence>
<sequence>MKIYLDVCCLCRPFDDQTSYRISMEAEAVTAILNRCMADWKLIGSEVIDYEIFRMRRKLRPSGISLFLLRKK</sequence>
<gene>
    <name evidence="1" type="ORF">L6E24_13280</name>
</gene>
<organism evidence="1 2">
    <name type="scientific">Methanoplanus endosymbiosus</name>
    <dbReference type="NCBI Taxonomy" id="33865"/>
    <lineage>
        <taxon>Archaea</taxon>
        <taxon>Methanobacteriati</taxon>
        <taxon>Methanobacteriota</taxon>
        <taxon>Stenosarchaea group</taxon>
        <taxon>Methanomicrobia</taxon>
        <taxon>Methanomicrobiales</taxon>
        <taxon>Methanomicrobiaceae</taxon>
        <taxon>Methanoplanus</taxon>
    </lineage>
</organism>
<accession>A0A9E7TLF7</accession>
<dbReference type="KEGG" id="mend:L6E24_13280"/>
<dbReference type="EMBL" id="CP096115">
    <property type="protein sequence ID" value="UUX92296.1"/>
    <property type="molecule type" value="Genomic_DNA"/>
</dbReference>
<evidence type="ECO:0000313" key="1">
    <source>
        <dbReference type="EMBL" id="UUX92296.1"/>
    </source>
</evidence>
<keyword evidence="2" id="KW-1185">Reference proteome</keyword>
<dbReference type="GeneID" id="74308694"/>
<dbReference type="RefSeq" id="WP_257742446.1">
    <property type="nucleotide sequence ID" value="NZ_CP096115.1"/>
</dbReference>
<proteinExistence type="predicted"/>
<dbReference type="AlphaFoldDB" id="A0A9E7TLF7"/>
<evidence type="ECO:0008006" key="3">
    <source>
        <dbReference type="Google" id="ProtNLM"/>
    </source>
</evidence>
<name>A0A9E7TLF7_9EURY</name>
<protein>
    <recommendedName>
        <fullName evidence="3">PIN domain-containing protein</fullName>
    </recommendedName>
</protein>